<dbReference type="InterPro" id="IPR049575">
    <property type="entry name" value="RsiG-like"/>
</dbReference>
<feature type="domain" description="RsiG-like" evidence="2">
    <location>
        <begin position="37"/>
        <end position="92"/>
    </location>
</feature>
<dbReference type="InterPro" id="IPR055209">
    <property type="entry name" value="RsiG-like_dom"/>
</dbReference>
<dbReference type="Proteomes" id="UP001500305">
    <property type="component" value="Unassembled WGS sequence"/>
</dbReference>
<organism evidence="3 4">
    <name type="scientific">Kitasatospora cystarginea</name>
    <dbReference type="NCBI Taxonomy" id="58350"/>
    <lineage>
        <taxon>Bacteria</taxon>
        <taxon>Bacillati</taxon>
        <taxon>Actinomycetota</taxon>
        <taxon>Actinomycetes</taxon>
        <taxon>Kitasatosporales</taxon>
        <taxon>Streptomycetaceae</taxon>
        <taxon>Kitasatospora</taxon>
    </lineage>
</organism>
<dbReference type="Pfam" id="PF22802">
    <property type="entry name" value="RsiG"/>
    <property type="match status" value="1"/>
</dbReference>
<feature type="compositionally biased region" description="Low complexity" evidence="1">
    <location>
        <begin position="20"/>
        <end position="30"/>
    </location>
</feature>
<evidence type="ECO:0000313" key="4">
    <source>
        <dbReference type="Proteomes" id="UP001500305"/>
    </source>
</evidence>
<dbReference type="RefSeq" id="WP_344637763.1">
    <property type="nucleotide sequence ID" value="NZ_BAAATR010000017.1"/>
</dbReference>
<name>A0ABN3EAK9_9ACTN</name>
<dbReference type="CDD" id="cd21107">
    <property type="entry name" value="RsiG"/>
    <property type="match status" value="1"/>
</dbReference>
<sequence length="219" mass="23468">MDASSTARDQSYGFAGPGAGRPEPVAAAADAVAAGSPAEYDLTGLDLEELRMLRRDALEQEADLSYLRRLLQGRLDILQAELERRRVHPGAPAAGAEAGRGARPETGAEPVALLDRLPAILADPPSVVRRPARHVTLGTPRGEQYQREADALIGDVQLADLAAHPTADLLTALERLAARERQVSGRRQILQRTADGCSAEITRRYREGEARVEDLLAGG</sequence>
<reference evidence="3 4" key="1">
    <citation type="journal article" date="2019" name="Int. J. Syst. Evol. Microbiol.">
        <title>The Global Catalogue of Microorganisms (GCM) 10K type strain sequencing project: providing services to taxonomists for standard genome sequencing and annotation.</title>
        <authorList>
            <consortium name="The Broad Institute Genomics Platform"/>
            <consortium name="The Broad Institute Genome Sequencing Center for Infectious Disease"/>
            <person name="Wu L."/>
            <person name="Ma J."/>
        </authorList>
    </citation>
    <scope>NUCLEOTIDE SEQUENCE [LARGE SCALE GENOMIC DNA]</scope>
    <source>
        <strain evidence="3 4">JCM 7356</strain>
    </source>
</reference>
<evidence type="ECO:0000313" key="3">
    <source>
        <dbReference type="EMBL" id="GAA2252260.1"/>
    </source>
</evidence>
<evidence type="ECO:0000259" key="2">
    <source>
        <dbReference type="Pfam" id="PF22802"/>
    </source>
</evidence>
<protein>
    <recommendedName>
        <fullName evidence="2">RsiG-like domain-containing protein</fullName>
    </recommendedName>
</protein>
<proteinExistence type="predicted"/>
<feature type="region of interest" description="Disordered" evidence="1">
    <location>
        <begin position="1"/>
        <end position="30"/>
    </location>
</feature>
<dbReference type="EMBL" id="BAAATR010000017">
    <property type="protein sequence ID" value="GAA2252260.1"/>
    <property type="molecule type" value="Genomic_DNA"/>
</dbReference>
<evidence type="ECO:0000256" key="1">
    <source>
        <dbReference type="SAM" id="MobiDB-lite"/>
    </source>
</evidence>
<gene>
    <name evidence="3" type="ORF">GCM10010430_39560</name>
</gene>
<accession>A0ABN3EAK9</accession>
<comment type="caution">
    <text evidence="3">The sequence shown here is derived from an EMBL/GenBank/DDBJ whole genome shotgun (WGS) entry which is preliminary data.</text>
</comment>
<keyword evidence="4" id="KW-1185">Reference proteome</keyword>